<dbReference type="AlphaFoldDB" id="A0A8T1WL50"/>
<feature type="region of interest" description="Disordered" evidence="1">
    <location>
        <begin position="17"/>
        <end position="52"/>
    </location>
</feature>
<reference evidence="2" key="1">
    <citation type="submission" date="2021-02" db="EMBL/GenBank/DDBJ databases">
        <authorList>
            <person name="Palmer J.M."/>
        </authorList>
    </citation>
    <scope>NUCLEOTIDE SEQUENCE</scope>
    <source>
        <strain evidence="2">SCRP23</strain>
    </source>
</reference>
<dbReference type="EMBL" id="JAGDFL010000298">
    <property type="protein sequence ID" value="KAG7394116.1"/>
    <property type="molecule type" value="Genomic_DNA"/>
</dbReference>
<dbReference type="OrthoDB" id="129821at2759"/>
<accession>A0A8T1WL50</accession>
<organism evidence="2 3">
    <name type="scientific">Phytophthora boehmeriae</name>
    <dbReference type="NCBI Taxonomy" id="109152"/>
    <lineage>
        <taxon>Eukaryota</taxon>
        <taxon>Sar</taxon>
        <taxon>Stramenopiles</taxon>
        <taxon>Oomycota</taxon>
        <taxon>Peronosporomycetes</taxon>
        <taxon>Peronosporales</taxon>
        <taxon>Peronosporaceae</taxon>
        <taxon>Phytophthora</taxon>
    </lineage>
</organism>
<comment type="caution">
    <text evidence="2">The sequence shown here is derived from an EMBL/GenBank/DDBJ whole genome shotgun (WGS) entry which is preliminary data.</text>
</comment>
<proteinExistence type="predicted"/>
<dbReference type="Proteomes" id="UP000693981">
    <property type="component" value="Unassembled WGS sequence"/>
</dbReference>
<evidence type="ECO:0000256" key="1">
    <source>
        <dbReference type="SAM" id="MobiDB-lite"/>
    </source>
</evidence>
<feature type="compositionally biased region" description="Acidic residues" evidence="1">
    <location>
        <begin position="23"/>
        <end position="49"/>
    </location>
</feature>
<evidence type="ECO:0000313" key="2">
    <source>
        <dbReference type="EMBL" id="KAG7394116.1"/>
    </source>
</evidence>
<evidence type="ECO:0000313" key="3">
    <source>
        <dbReference type="Proteomes" id="UP000693981"/>
    </source>
</evidence>
<gene>
    <name evidence="2" type="ORF">PHYBOEH_005643</name>
</gene>
<keyword evidence="3" id="KW-1185">Reference proteome</keyword>
<sequence length="120" mass="14074">MLRTGLTAHGDKRYLRSSKETLGVDDEEYVNEADDDNDDDDGKDEEEEERGPLDYYVKRYGQGWVDKWVARSEYRVNDRKTPGQIKDKYTDHTGAWRSEKARDKYNLFLAEWLKVHPGGI</sequence>
<name>A0A8T1WL50_9STRA</name>
<protein>
    <submittedName>
        <fullName evidence="2">Uncharacterized protein</fullName>
    </submittedName>
</protein>